<evidence type="ECO:0000313" key="1">
    <source>
        <dbReference type="EMBL" id="ORM94080.1"/>
    </source>
</evidence>
<accession>A0A1X1EVL2</accession>
<evidence type="ECO:0008006" key="3">
    <source>
        <dbReference type="Google" id="ProtNLM"/>
    </source>
</evidence>
<gene>
    <name evidence="1" type="ORF">HA50_12235</name>
</gene>
<dbReference type="EMBL" id="MLJI01000001">
    <property type="protein sequence ID" value="ORM94080.1"/>
    <property type="molecule type" value="Genomic_DNA"/>
</dbReference>
<dbReference type="RefSeq" id="WP_084875832.1">
    <property type="nucleotide sequence ID" value="NZ_JAGGMY010000001.1"/>
</dbReference>
<keyword evidence="2" id="KW-1185">Reference proteome</keyword>
<name>A0A1X1EVL2_PANCY</name>
<dbReference type="Proteomes" id="UP000193749">
    <property type="component" value="Unassembled WGS sequence"/>
</dbReference>
<dbReference type="InterPro" id="IPR014894">
    <property type="entry name" value="DcrB/EagT6"/>
</dbReference>
<reference evidence="1 2" key="1">
    <citation type="journal article" date="2017" name="Antonie Van Leeuwenhoek">
        <title>Phylogenomic resolution of the bacterial genus Pantoea and its relationship with Erwinia and Tatumella.</title>
        <authorList>
            <person name="Palmer M."/>
            <person name="Steenkamp E.T."/>
            <person name="Coetzee M.P."/>
            <person name="Chan W.Y."/>
            <person name="van Zyl E."/>
            <person name="De Maayer P."/>
            <person name="Coutinho T.A."/>
            <person name="Blom J."/>
            <person name="Smits T.H."/>
            <person name="Duffy B."/>
            <person name="Venter S.N."/>
        </authorList>
    </citation>
    <scope>NUCLEOTIDE SEQUENCE [LARGE SCALE GENOMIC DNA]</scope>
    <source>
        <strain evidence="1 2">LMG 2657</strain>
    </source>
</reference>
<dbReference type="STRING" id="55209.HA50_12235"/>
<protein>
    <recommendedName>
        <fullName evidence="3">DUF1795 domain-containing protein</fullName>
    </recommendedName>
</protein>
<dbReference type="InterPro" id="IPR016123">
    <property type="entry name" value="Mog1/PsbP_a/b/a-sand"/>
</dbReference>
<dbReference type="OrthoDB" id="8775251at2"/>
<dbReference type="SUPFAM" id="SSF55724">
    <property type="entry name" value="Mog1p/PsbP-like"/>
    <property type="match status" value="1"/>
</dbReference>
<dbReference type="Pfam" id="PF08786">
    <property type="entry name" value="DcrB"/>
    <property type="match status" value="1"/>
</dbReference>
<sequence length="146" mass="16616">MHYQFNEGAFSLFPAAWQDTTMNILRDEASGLALIVSRGPIPEGSDFEQEFQHQWDALRQQMGEIHQSTFAHVTAGPDHTLRAIEVETAYERNGQALWQKQLAAEVPGTRTLMVFTLSALRPFSEEDTGRWNAFRQSLTLHNPRKS</sequence>
<comment type="caution">
    <text evidence="1">The sequence shown here is derived from an EMBL/GenBank/DDBJ whole genome shotgun (WGS) entry which is preliminary data.</text>
</comment>
<dbReference type="AlphaFoldDB" id="A0A1X1EVL2"/>
<proteinExistence type="predicted"/>
<evidence type="ECO:0000313" key="2">
    <source>
        <dbReference type="Proteomes" id="UP000193749"/>
    </source>
</evidence>
<organism evidence="1 2">
    <name type="scientific">Pantoea cypripedii</name>
    <name type="common">Pectobacterium cypripedii</name>
    <name type="synonym">Erwinia cypripedii</name>
    <dbReference type="NCBI Taxonomy" id="55209"/>
    <lineage>
        <taxon>Bacteria</taxon>
        <taxon>Pseudomonadati</taxon>
        <taxon>Pseudomonadota</taxon>
        <taxon>Gammaproteobacteria</taxon>
        <taxon>Enterobacterales</taxon>
        <taxon>Erwiniaceae</taxon>
        <taxon>Pantoea</taxon>
    </lineage>
</organism>
<dbReference type="Gene3D" id="3.40.1000.10">
    <property type="entry name" value="Mog1/PsbP, alpha/beta/alpha sandwich"/>
    <property type="match status" value="1"/>
</dbReference>